<sequence length="114" mass="12154">MPRLLLTSLLALLWTGSASAAGALEPARLMQVQAPLPAQPPHWPSNGSQRHLPAAGFSAAEDRTEEDDLSAGEAARQAQQLNGGGRVLSVEQAHDGWRVKLIKNGDVRIVFVPD</sequence>
<evidence type="ECO:0000256" key="1">
    <source>
        <dbReference type="SAM" id="MobiDB-lite"/>
    </source>
</evidence>
<keyword evidence="4" id="KW-1185">Reference proteome</keyword>
<dbReference type="AlphaFoldDB" id="A0A3N0VA14"/>
<evidence type="ECO:0000313" key="3">
    <source>
        <dbReference type="EMBL" id="ROH89555.1"/>
    </source>
</evidence>
<evidence type="ECO:0000313" key="4">
    <source>
        <dbReference type="Proteomes" id="UP000282106"/>
    </source>
</evidence>
<reference evidence="3 4" key="1">
    <citation type="submission" date="2018-10" db="EMBL/GenBank/DDBJ databases">
        <authorList>
            <person name="Chen W.-M."/>
        </authorList>
    </citation>
    <scope>NUCLEOTIDE SEQUENCE [LARGE SCALE GENOMIC DNA]</scope>
    <source>
        <strain evidence="3 4">THS-13</strain>
    </source>
</reference>
<feature type="chain" id="PRO_5018321712" evidence="2">
    <location>
        <begin position="21"/>
        <end position="114"/>
    </location>
</feature>
<evidence type="ECO:0000256" key="2">
    <source>
        <dbReference type="SAM" id="SignalP"/>
    </source>
</evidence>
<dbReference type="Proteomes" id="UP000282106">
    <property type="component" value="Unassembled WGS sequence"/>
</dbReference>
<name>A0A3N0VA14_9GAMM</name>
<accession>A0A3N0VA14</accession>
<protein>
    <submittedName>
        <fullName evidence="3">Uncharacterized protein</fullName>
    </submittedName>
</protein>
<feature type="region of interest" description="Disordered" evidence="1">
    <location>
        <begin position="33"/>
        <end position="82"/>
    </location>
</feature>
<dbReference type="InParanoid" id="A0A3N0VA14"/>
<dbReference type="EMBL" id="RJVO01000004">
    <property type="protein sequence ID" value="ROH89555.1"/>
    <property type="molecule type" value="Genomic_DNA"/>
</dbReference>
<gene>
    <name evidence="3" type="ORF">ED208_10525</name>
</gene>
<feature type="signal peptide" evidence="2">
    <location>
        <begin position="1"/>
        <end position="20"/>
    </location>
</feature>
<keyword evidence="2" id="KW-0732">Signal</keyword>
<dbReference type="RefSeq" id="WP_123211852.1">
    <property type="nucleotide sequence ID" value="NZ_RJVO01000004.1"/>
</dbReference>
<comment type="caution">
    <text evidence="3">The sequence shown here is derived from an EMBL/GenBank/DDBJ whole genome shotgun (WGS) entry which is preliminary data.</text>
</comment>
<proteinExistence type="predicted"/>
<organism evidence="3 4">
    <name type="scientific">Stagnimonas aquatica</name>
    <dbReference type="NCBI Taxonomy" id="2689987"/>
    <lineage>
        <taxon>Bacteria</taxon>
        <taxon>Pseudomonadati</taxon>
        <taxon>Pseudomonadota</taxon>
        <taxon>Gammaproteobacteria</taxon>
        <taxon>Nevskiales</taxon>
        <taxon>Nevskiaceae</taxon>
        <taxon>Stagnimonas</taxon>
    </lineage>
</organism>